<dbReference type="GO" id="GO:0015948">
    <property type="term" value="P:methanogenesis"/>
    <property type="evidence" value="ECO:0007669"/>
    <property type="project" value="UniProtKB-UniRule"/>
</dbReference>
<dbReference type="AlphaFoldDB" id="A0A369TFW0"/>
<dbReference type="Proteomes" id="UP000253941">
    <property type="component" value="Unassembled WGS sequence"/>
</dbReference>
<organism evidence="5 6">
    <name type="scientific">Ferruginivarius sediminum</name>
    <dbReference type="NCBI Taxonomy" id="2661937"/>
    <lineage>
        <taxon>Bacteria</taxon>
        <taxon>Pseudomonadati</taxon>
        <taxon>Pseudomonadota</taxon>
        <taxon>Alphaproteobacteria</taxon>
        <taxon>Rhodospirillales</taxon>
        <taxon>Rhodospirillaceae</taxon>
        <taxon>Ferruginivarius</taxon>
    </lineage>
</organism>
<dbReference type="InterPro" id="IPR010426">
    <property type="entry name" value="MTTB_MeTrfase"/>
</dbReference>
<evidence type="ECO:0000256" key="1">
    <source>
        <dbReference type="ARBA" id="ARBA00007137"/>
    </source>
</evidence>
<keyword evidence="6" id="KW-1185">Reference proteome</keyword>
<reference evidence="5 6" key="1">
    <citation type="submission" date="2018-07" db="EMBL/GenBank/DDBJ databases">
        <title>Venubactetium sediminum gen. nov., sp. nov., isolated from a marine solar saltern.</title>
        <authorList>
            <person name="Wang S."/>
        </authorList>
    </citation>
    <scope>NUCLEOTIDE SEQUENCE [LARGE SCALE GENOMIC DNA]</scope>
    <source>
        <strain evidence="5 6">WD2A32</strain>
    </source>
</reference>
<dbReference type="GO" id="GO:0008168">
    <property type="term" value="F:methyltransferase activity"/>
    <property type="evidence" value="ECO:0007669"/>
    <property type="project" value="UniProtKB-KW"/>
</dbReference>
<dbReference type="GO" id="GO:0032259">
    <property type="term" value="P:methylation"/>
    <property type="evidence" value="ECO:0007669"/>
    <property type="project" value="UniProtKB-KW"/>
</dbReference>
<gene>
    <name evidence="5" type="ORF">DRB17_00530</name>
</gene>
<name>A0A369TFW0_9PROT</name>
<accession>A0A369TFW0</accession>
<dbReference type="InterPro" id="IPR038601">
    <property type="entry name" value="MttB-like_sf"/>
</dbReference>
<evidence type="ECO:0000256" key="4">
    <source>
        <dbReference type="PIRNR" id="PIRNR037567"/>
    </source>
</evidence>
<evidence type="ECO:0000256" key="3">
    <source>
        <dbReference type="ARBA" id="ARBA00022679"/>
    </source>
</evidence>
<comment type="similarity">
    <text evidence="1 4">Belongs to the trimethylamine methyltransferase family.</text>
</comment>
<dbReference type="Pfam" id="PF06253">
    <property type="entry name" value="MTTB"/>
    <property type="match status" value="1"/>
</dbReference>
<dbReference type="PIRSF" id="PIRSF037567">
    <property type="entry name" value="MTTB_MeTrfase"/>
    <property type="match status" value="1"/>
</dbReference>
<dbReference type="EC" id="2.1.1.-" evidence="4"/>
<comment type="caution">
    <text evidence="5">The sequence shown here is derived from an EMBL/GenBank/DDBJ whole genome shotgun (WGS) entry which is preliminary data.</text>
</comment>
<evidence type="ECO:0000256" key="2">
    <source>
        <dbReference type="ARBA" id="ARBA00022603"/>
    </source>
</evidence>
<keyword evidence="2 5" id="KW-0489">Methyltransferase</keyword>
<dbReference type="Gene3D" id="3.20.20.480">
    <property type="entry name" value="Trimethylamine methyltransferase-like"/>
    <property type="match status" value="1"/>
</dbReference>
<sequence length="508" mass="54586">MYCEGYDELDLRPLLVVFCAERPRNPGEGTMAPSIEPVCRSLLSPHAPLEPLSQDELARIHAASLDVLQDVGMDILHPEARDILAKAGAWVDDERVRFPRELVEEAVARAPSRFRLWHHDESAYLEFGGNAINLGLIASAPYCSDLAGGRRPGTIADLAKLTRLADNLPAVRMICGYPVEPQDLPAPTRHLDAVHAFLTLSTKPCHAYSLGGARIRDALEMIKIVRGVDEAALAARPSLISIINTSSPLRLDHPMADGMMVMAQAGQPVGITPFTLSGAMSPVTLAGALVQQNAEALAAVALMQIVAPGAPVLYGGFTSNVDMRSGSPAFGTPEYARAALAGGQLARYEGLPYRSSNVNASNTVDAQAAYESMTALWAAIMGHANLIMHGAGWLEGGLTSSYEKVVLDAEMYDRIEATLTPLPEEAWNFDPADLAAMPRPEEALTEDSLQPLQEAYASWRPEPAVQRAAREVQRLVADHRPPPLDPARLAALDGFVARRKHEGGAEAA</sequence>
<keyword evidence="3 4" id="KW-0808">Transferase</keyword>
<proteinExistence type="inferred from homology"/>
<dbReference type="EMBL" id="QPMH01000001">
    <property type="protein sequence ID" value="RDD63702.1"/>
    <property type="molecule type" value="Genomic_DNA"/>
</dbReference>
<evidence type="ECO:0000313" key="5">
    <source>
        <dbReference type="EMBL" id="RDD63702.1"/>
    </source>
</evidence>
<protein>
    <recommendedName>
        <fullName evidence="4">Methyltransferase</fullName>
        <ecNumber evidence="4">2.1.1.-</ecNumber>
    </recommendedName>
</protein>
<evidence type="ECO:0000313" key="6">
    <source>
        <dbReference type="Proteomes" id="UP000253941"/>
    </source>
</evidence>